<keyword evidence="3" id="KW-1185">Reference proteome</keyword>
<evidence type="ECO:0000313" key="2">
    <source>
        <dbReference type="EMBL" id="MES1922458.1"/>
    </source>
</evidence>
<dbReference type="EMBL" id="JBDODL010002871">
    <property type="protein sequence ID" value="MES1922458.1"/>
    <property type="molecule type" value="Genomic_DNA"/>
</dbReference>
<keyword evidence="1" id="KW-0732">Signal</keyword>
<evidence type="ECO:0008006" key="4">
    <source>
        <dbReference type="Google" id="ProtNLM"/>
    </source>
</evidence>
<proteinExistence type="predicted"/>
<feature type="signal peptide" evidence="1">
    <location>
        <begin position="1"/>
        <end position="18"/>
    </location>
</feature>
<sequence length="191" mass="21367">MLLFIVCISTIWSIDAPAAFPGPCSVPPHGNGFKTVLFESGKGALVTCDENQGSYIKTPGPDDNSYGKKHFASYVCKYDSWFDVDSEYSSKRLMCMQGCPHLPRSDFLHAFSEEGDCTLLNEKDSTAPPSYETCIFKCMPGYFSNAKAKNHMSSSKMYCKELYGKPYWPIKDGYDLEPFVHCTEGLKLNLL</sequence>
<evidence type="ECO:0000256" key="1">
    <source>
        <dbReference type="SAM" id="SignalP"/>
    </source>
</evidence>
<comment type="caution">
    <text evidence="2">The sequence shown here is derived from an EMBL/GenBank/DDBJ whole genome shotgun (WGS) entry which is preliminary data.</text>
</comment>
<dbReference type="Proteomes" id="UP001439008">
    <property type="component" value="Unassembled WGS sequence"/>
</dbReference>
<reference evidence="2 3" key="1">
    <citation type="journal article" date="2024" name="BMC Biol.">
        <title>Comparative genomics of Ascetosporea gives new insight into the evolutionary basis for animal parasitism in Rhizaria.</title>
        <authorList>
            <person name="Hiltunen Thoren M."/>
            <person name="Onut-Brannstrom I."/>
            <person name="Alfjorden A."/>
            <person name="Peckova H."/>
            <person name="Swords F."/>
            <person name="Hooper C."/>
            <person name="Holzer A.S."/>
            <person name="Bass D."/>
            <person name="Burki F."/>
        </authorList>
    </citation>
    <scope>NUCLEOTIDE SEQUENCE [LARGE SCALE GENOMIC DNA]</scope>
    <source>
        <strain evidence="2">20-A016</strain>
    </source>
</reference>
<accession>A0ABV2AS04</accession>
<evidence type="ECO:0000313" key="3">
    <source>
        <dbReference type="Proteomes" id="UP001439008"/>
    </source>
</evidence>
<gene>
    <name evidence="2" type="ORF">MHBO_003974</name>
</gene>
<name>A0ABV2AS04_9EUKA</name>
<feature type="chain" id="PRO_5045335291" description="Secreted protein" evidence="1">
    <location>
        <begin position="19"/>
        <end position="191"/>
    </location>
</feature>
<protein>
    <recommendedName>
        <fullName evidence="4">Secreted protein</fullName>
    </recommendedName>
</protein>
<organism evidence="2 3">
    <name type="scientific">Bonamia ostreae</name>
    <dbReference type="NCBI Taxonomy" id="126728"/>
    <lineage>
        <taxon>Eukaryota</taxon>
        <taxon>Sar</taxon>
        <taxon>Rhizaria</taxon>
        <taxon>Endomyxa</taxon>
        <taxon>Ascetosporea</taxon>
        <taxon>Haplosporida</taxon>
        <taxon>Bonamia</taxon>
    </lineage>
</organism>